<dbReference type="Proteomes" id="UP001501468">
    <property type="component" value="Unassembled WGS sequence"/>
</dbReference>
<dbReference type="RefSeq" id="WP_344942887.1">
    <property type="nucleotide sequence ID" value="NZ_BAABDC010000001.1"/>
</dbReference>
<evidence type="ECO:0000313" key="2">
    <source>
        <dbReference type="Proteomes" id="UP001501468"/>
    </source>
</evidence>
<evidence type="ECO:0000313" key="1">
    <source>
        <dbReference type="EMBL" id="GAA3696968.1"/>
    </source>
</evidence>
<dbReference type="EMBL" id="BAABDC010000001">
    <property type="protein sequence ID" value="GAA3696968.1"/>
    <property type="molecule type" value="Genomic_DNA"/>
</dbReference>
<proteinExistence type="predicted"/>
<comment type="caution">
    <text evidence="1">The sequence shown here is derived from an EMBL/GenBank/DDBJ whole genome shotgun (WGS) entry which is preliminary data.</text>
</comment>
<name>A0ABP7CYU0_9MICO</name>
<keyword evidence="2" id="KW-1185">Reference proteome</keyword>
<sequence length="164" mass="17547">MSSHPEILTQHDEDALVRELAQQVLETAAPEELAIFDETADEYFADPQGVLDAKSRDEAVGFGVELALLTPYILAVAKTVVQLLASMVGDAVKKEGQPSVNSFIRRLFGRREQGPSAPETLTPDQLALVRKVAVERGRLIGLKADRAELLADAIAGGISVAPSS</sequence>
<gene>
    <name evidence="1" type="ORF">GCM10022399_11800</name>
</gene>
<accession>A0ABP7CYU0</accession>
<protein>
    <submittedName>
        <fullName evidence="1">Uncharacterized protein</fullName>
    </submittedName>
</protein>
<organism evidence="1 2">
    <name type="scientific">Terrabacter ginsenosidimutans</name>
    <dbReference type="NCBI Taxonomy" id="490575"/>
    <lineage>
        <taxon>Bacteria</taxon>
        <taxon>Bacillati</taxon>
        <taxon>Actinomycetota</taxon>
        <taxon>Actinomycetes</taxon>
        <taxon>Micrococcales</taxon>
        <taxon>Intrasporangiaceae</taxon>
        <taxon>Terrabacter</taxon>
    </lineage>
</organism>
<reference evidence="2" key="1">
    <citation type="journal article" date="2019" name="Int. J. Syst. Evol. Microbiol.">
        <title>The Global Catalogue of Microorganisms (GCM) 10K type strain sequencing project: providing services to taxonomists for standard genome sequencing and annotation.</title>
        <authorList>
            <consortium name="The Broad Institute Genomics Platform"/>
            <consortium name="The Broad Institute Genome Sequencing Center for Infectious Disease"/>
            <person name="Wu L."/>
            <person name="Ma J."/>
        </authorList>
    </citation>
    <scope>NUCLEOTIDE SEQUENCE [LARGE SCALE GENOMIC DNA]</scope>
    <source>
        <strain evidence="2">JCM 17125</strain>
    </source>
</reference>